<dbReference type="EMBL" id="AWWV01016486">
    <property type="protein sequence ID" value="OMO49429.1"/>
    <property type="molecule type" value="Genomic_DNA"/>
</dbReference>
<feature type="region of interest" description="Disordered" evidence="1">
    <location>
        <begin position="202"/>
        <end position="320"/>
    </location>
</feature>
<dbReference type="Gene3D" id="1.10.510.10">
    <property type="entry name" value="Transferase(Phosphotransferase) domain 1"/>
    <property type="match status" value="1"/>
</dbReference>
<evidence type="ECO:0000313" key="3">
    <source>
        <dbReference type="Proteomes" id="UP000188268"/>
    </source>
</evidence>
<dbReference type="OMA" id="THDEEYT"/>
<dbReference type="Proteomes" id="UP000188268">
    <property type="component" value="Unassembled WGS sequence"/>
</dbReference>
<keyword evidence="3" id="KW-1185">Reference proteome</keyword>
<feature type="compositionally biased region" description="Low complexity" evidence="1">
    <location>
        <begin position="240"/>
        <end position="259"/>
    </location>
</feature>
<dbReference type="GO" id="GO:0016491">
    <property type="term" value="F:oxidoreductase activity"/>
    <property type="evidence" value="ECO:0007669"/>
    <property type="project" value="InterPro"/>
</dbReference>
<feature type="compositionally biased region" description="Basic and acidic residues" evidence="1">
    <location>
        <begin position="230"/>
        <end position="239"/>
    </location>
</feature>
<dbReference type="PANTHER" id="PTHR33563">
    <property type="match status" value="1"/>
</dbReference>
<sequence length="488" mass="54812">MSREAERVVVILDASRELSLTTIKWALLGGLPLKPGDKLILLAILHQVNNPSTLSFMGAGKFMGYRIKVDSSSIFGTNKKIIAEEMDRRTEQFRKHAEIVKISNKCEREQIEFRIEMQAGSPLKVVASRAAKKLRATWLVLDRHLKSDQRFFIENLTCNIVRMKKDNTVEELRGPNVREINKINPAPRRSNVSYAEMIPETSLSEVKTPRKSRSGQSISSVKEQASEGSEEQHPWHDSSKSITHSASTSSLATSRATSSGYNEYLKSSTHDEEYTTTTGAETGGEHSAQSIYESGDQKDLYSPDETQKQHNHNEDWMGGNPGDEVFKNTVCLTCKNRRPKARPLLKDRNYPDLIDPRIIDSHDVHQLFWMVRVAEKCLSRDPTKRLSMDKVVYALNYIMDCDSICSIRDLSPAQSDTMSRDSCESESQSPYDEDSTFTIETTSVSSLSQFSSARLPPSPSISRISSASTFYYGESASGTATSFDRYIS</sequence>
<dbReference type="Gene3D" id="3.40.50.620">
    <property type="entry name" value="HUPs"/>
    <property type="match status" value="1"/>
</dbReference>
<protein>
    <submittedName>
        <fullName evidence="2">Putative serine-threonine protein kinase, plant-type</fullName>
    </submittedName>
</protein>
<evidence type="ECO:0000313" key="2">
    <source>
        <dbReference type="EMBL" id="OMO49429.1"/>
    </source>
</evidence>
<proteinExistence type="predicted"/>
<dbReference type="Gramene" id="OMO49429">
    <property type="protein sequence ID" value="OMO49429"/>
    <property type="gene ID" value="CCACVL1_31005"/>
</dbReference>
<feature type="compositionally biased region" description="Polar residues" evidence="1">
    <location>
        <begin position="214"/>
        <end position="227"/>
    </location>
</feature>
<organism evidence="2 3">
    <name type="scientific">Corchorus capsularis</name>
    <name type="common">Jute</name>
    <dbReference type="NCBI Taxonomy" id="210143"/>
    <lineage>
        <taxon>Eukaryota</taxon>
        <taxon>Viridiplantae</taxon>
        <taxon>Streptophyta</taxon>
        <taxon>Embryophyta</taxon>
        <taxon>Tracheophyta</taxon>
        <taxon>Spermatophyta</taxon>
        <taxon>Magnoliopsida</taxon>
        <taxon>eudicotyledons</taxon>
        <taxon>Gunneridae</taxon>
        <taxon>Pentapetalae</taxon>
        <taxon>rosids</taxon>
        <taxon>malvids</taxon>
        <taxon>Malvales</taxon>
        <taxon>Malvaceae</taxon>
        <taxon>Grewioideae</taxon>
        <taxon>Apeibeae</taxon>
        <taxon>Corchorus</taxon>
    </lineage>
</organism>
<dbReference type="STRING" id="210143.A0A1R3FU86"/>
<name>A0A1R3FU86_COCAP</name>
<reference evidence="2 3" key="1">
    <citation type="submission" date="2013-09" db="EMBL/GenBank/DDBJ databases">
        <title>Corchorus capsularis genome sequencing.</title>
        <authorList>
            <person name="Alam M."/>
            <person name="Haque M.S."/>
            <person name="Islam M.S."/>
            <person name="Emdad E.M."/>
            <person name="Islam M.M."/>
            <person name="Ahmed B."/>
            <person name="Halim A."/>
            <person name="Hossen Q.M.M."/>
            <person name="Hossain M.Z."/>
            <person name="Ahmed R."/>
            <person name="Khan M.M."/>
            <person name="Islam R."/>
            <person name="Rashid M.M."/>
            <person name="Khan S.A."/>
            <person name="Rahman M.S."/>
            <person name="Alam M."/>
        </authorList>
    </citation>
    <scope>NUCLEOTIDE SEQUENCE [LARGE SCALE GENOMIC DNA]</scope>
    <source>
        <strain evidence="3">cv. CVL-1</strain>
        <tissue evidence="2">Whole seedling</tissue>
    </source>
</reference>
<dbReference type="InterPro" id="IPR002812">
    <property type="entry name" value="DHQS"/>
</dbReference>
<dbReference type="GO" id="GO:0009073">
    <property type="term" value="P:aromatic amino acid family biosynthetic process"/>
    <property type="evidence" value="ECO:0007669"/>
    <property type="project" value="InterPro"/>
</dbReference>
<gene>
    <name evidence="2" type="ORF">CCACVL1_31005</name>
</gene>
<dbReference type="GO" id="GO:0003856">
    <property type="term" value="F:3-dehydroquinate synthase activity"/>
    <property type="evidence" value="ECO:0007669"/>
    <property type="project" value="InterPro"/>
</dbReference>
<keyword evidence="2" id="KW-0418">Kinase</keyword>
<dbReference type="PANTHER" id="PTHR33563:SF5">
    <property type="entry name" value="USPA DOMAIN-CONTAINING PROTEIN"/>
    <property type="match status" value="1"/>
</dbReference>
<accession>A0A1R3FU86</accession>
<evidence type="ECO:0000256" key="1">
    <source>
        <dbReference type="SAM" id="MobiDB-lite"/>
    </source>
</evidence>
<comment type="caution">
    <text evidence="2">The sequence shown here is derived from an EMBL/GenBank/DDBJ whole genome shotgun (WGS) entry which is preliminary data.</text>
</comment>
<dbReference type="AlphaFoldDB" id="A0A1R3FU86"/>
<dbReference type="InterPro" id="IPR014729">
    <property type="entry name" value="Rossmann-like_a/b/a_fold"/>
</dbReference>
<dbReference type="OrthoDB" id="4062651at2759"/>
<feature type="region of interest" description="Disordered" evidence="1">
    <location>
        <begin position="416"/>
        <end position="436"/>
    </location>
</feature>
<keyword evidence="2" id="KW-0808">Transferase</keyword>
<feature type="compositionally biased region" description="Polar residues" evidence="1">
    <location>
        <begin position="425"/>
        <end position="436"/>
    </location>
</feature>
<feature type="compositionally biased region" description="Basic and acidic residues" evidence="1">
    <location>
        <begin position="295"/>
        <end position="315"/>
    </location>
</feature>
<dbReference type="GO" id="GO:0016301">
    <property type="term" value="F:kinase activity"/>
    <property type="evidence" value="ECO:0007669"/>
    <property type="project" value="UniProtKB-KW"/>
</dbReference>
<dbReference type="CDD" id="cd00293">
    <property type="entry name" value="USP-like"/>
    <property type="match status" value="1"/>
</dbReference>